<name>A0A8J7RQE5_9BACT</name>
<dbReference type="RefSeq" id="WP_210513488.1">
    <property type="nucleotide sequence ID" value="NZ_JAFIDN010000033.1"/>
</dbReference>
<proteinExistence type="predicted"/>
<evidence type="ECO:0000313" key="2">
    <source>
        <dbReference type="Proteomes" id="UP000673975"/>
    </source>
</evidence>
<organism evidence="1 2">
    <name type="scientific">Natronogracilivirga saccharolytica</name>
    <dbReference type="NCBI Taxonomy" id="2812953"/>
    <lineage>
        <taxon>Bacteria</taxon>
        <taxon>Pseudomonadati</taxon>
        <taxon>Balneolota</taxon>
        <taxon>Balneolia</taxon>
        <taxon>Balneolales</taxon>
        <taxon>Cyclonatronaceae</taxon>
        <taxon>Natronogracilivirga</taxon>
    </lineage>
</organism>
<dbReference type="Proteomes" id="UP000673975">
    <property type="component" value="Unassembled WGS sequence"/>
</dbReference>
<comment type="caution">
    <text evidence="1">The sequence shown here is derived from an EMBL/GenBank/DDBJ whole genome shotgun (WGS) entry which is preliminary data.</text>
</comment>
<keyword evidence="2" id="KW-1185">Reference proteome</keyword>
<accession>A0A8J7RQE5</accession>
<dbReference type="AlphaFoldDB" id="A0A8J7RQE5"/>
<reference evidence="1" key="1">
    <citation type="submission" date="2021-02" db="EMBL/GenBank/DDBJ databases">
        <title>Natronogracilivirga saccharolytica gen. nov. sp. nov. a new anaerobic, haloalkiliphilic carbohydrate-fermenting bacterium from soda lake and proposing of Cyclonatronumiaceae fam. nov. in the phylum Balneolaeota.</title>
        <authorList>
            <person name="Zhilina T.N."/>
            <person name="Sorokin D.Y."/>
            <person name="Zavarzina D.G."/>
            <person name="Toshchakov S.V."/>
            <person name="Kublanov I.V."/>
        </authorList>
    </citation>
    <scope>NUCLEOTIDE SEQUENCE</scope>
    <source>
        <strain evidence="1">Z-1702</strain>
    </source>
</reference>
<sequence>MEKQLLELILPKGLLDHFDIEKIEQGTEKDDRPFIRIHLAEKNQIPRGYNPNEYESKGFHKAKTLVDFPIRGNFVYLHIKRRRWRHKQDPKRIISNDYSHLAEGTKMTAELSAFLKDTGGDPDRIN</sequence>
<dbReference type="EMBL" id="JAFIDN010000033">
    <property type="protein sequence ID" value="MBP3194029.1"/>
    <property type="molecule type" value="Genomic_DNA"/>
</dbReference>
<gene>
    <name evidence="1" type="ORF">NATSA_15250</name>
</gene>
<evidence type="ECO:0000313" key="1">
    <source>
        <dbReference type="EMBL" id="MBP3194029.1"/>
    </source>
</evidence>
<protein>
    <submittedName>
        <fullName evidence="1">Transposase</fullName>
    </submittedName>
</protein>